<name>A0A1H5RHT4_9PSEU</name>
<keyword evidence="1" id="KW-0378">Hydrolase</keyword>
<dbReference type="Gene3D" id="3.40.50.850">
    <property type="entry name" value="Isochorismatase-like"/>
    <property type="match status" value="1"/>
</dbReference>
<dbReference type="InterPro" id="IPR036380">
    <property type="entry name" value="Isochorismatase-like_sf"/>
</dbReference>
<proteinExistence type="predicted"/>
<dbReference type="Pfam" id="PF00857">
    <property type="entry name" value="Isochorismatase"/>
    <property type="match status" value="1"/>
</dbReference>
<dbReference type="InterPro" id="IPR050272">
    <property type="entry name" value="Isochorismatase-like_hydrls"/>
</dbReference>
<dbReference type="STRING" id="218821.SAMN05421837_11667"/>
<dbReference type="InterPro" id="IPR000868">
    <property type="entry name" value="Isochorismatase-like_dom"/>
</dbReference>
<evidence type="ECO:0000259" key="2">
    <source>
        <dbReference type="Pfam" id="PF00857"/>
    </source>
</evidence>
<accession>A0A1H5RHT4</accession>
<sequence length="204" mass="21477">MLRAPKLSVLAVKVAGMTTLPDRPKTALLVVDVQNGVMEGAHDRAAVLSNIVTLVEKARGGGVPVVWVQHTSEELPRGSSVWEYVPELVPDSAEPLVHKEYGDSFEDTELEAVLASLAVGRLVVAGAQTDACIRSTLHGAFARGYDATLVADAHTTEDLTAYGAPEPGAVVAHTNLYWGFQTAPGRTAGTVKTDEVDFGVMASA</sequence>
<keyword evidence="4" id="KW-1185">Reference proteome</keyword>
<evidence type="ECO:0000313" key="3">
    <source>
        <dbReference type="EMBL" id="SEF37889.1"/>
    </source>
</evidence>
<evidence type="ECO:0000313" key="4">
    <source>
        <dbReference type="Proteomes" id="UP000198878"/>
    </source>
</evidence>
<gene>
    <name evidence="3" type="ORF">SAMN05421837_11667</name>
</gene>
<dbReference type="Proteomes" id="UP000198878">
    <property type="component" value="Unassembled WGS sequence"/>
</dbReference>
<feature type="domain" description="Isochorismatase-like" evidence="2">
    <location>
        <begin position="26"/>
        <end position="157"/>
    </location>
</feature>
<dbReference type="EMBL" id="FNUJ01000016">
    <property type="protein sequence ID" value="SEF37889.1"/>
    <property type="molecule type" value="Genomic_DNA"/>
</dbReference>
<protein>
    <submittedName>
        <fullName evidence="3">Nicotinamidase-related amidase</fullName>
    </submittedName>
</protein>
<dbReference type="PANTHER" id="PTHR43540:SF6">
    <property type="entry name" value="ISOCHORISMATASE-LIKE DOMAIN-CONTAINING PROTEIN"/>
    <property type="match status" value="1"/>
</dbReference>
<reference evidence="4" key="1">
    <citation type="submission" date="2016-10" db="EMBL/GenBank/DDBJ databases">
        <authorList>
            <person name="Varghese N."/>
            <person name="Submissions S."/>
        </authorList>
    </citation>
    <scope>NUCLEOTIDE SEQUENCE [LARGE SCALE GENOMIC DNA]</scope>
    <source>
        <strain evidence="4">DSM 44654</strain>
    </source>
</reference>
<organism evidence="3 4">
    <name type="scientific">Amycolatopsis pretoriensis</name>
    <dbReference type="NCBI Taxonomy" id="218821"/>
    <lineage>
        <taxon>Bacteria</taxon>
        <taxon>Bacillati</taxon>
        <taxon>Actinomycetota</taxon>
        <taxon>Actinomycetes</taxon>
        <taxon>Pseudonocardiales</taxon>
        <taxon>Pseudonocardiaceae</taxon>
        <taxon>Amycolatopsis</taxon>
    </lineage>
</organism>
<dbReference type="AlphaFoldDB" id="A0A1H5RHT4"/>
<dbReference type="GO" id="GO:0016787">
    <property type="term" value="F:hydrolase activity"/>
    <property type="evidence" value="ECO:0007669"/>
    <property type="project" value="UniProtKB-KW"/>
</dbReference>
<dbReference type="PANTHER" id="PTHR43540">
    <property type="entry name" value="PEROXYUREIDOACRYLATE/UREIDOACRYLATE AMIDOHYDROLASE-RELATED"/>
    <property type="match status" value="1"/>
</dbReference>
<evidence type="ECO:0000256" key="1">
    <source>
        <dbReference type="ARBA" id="ARBA00022801"/>
    </source>
</evidence>
<dbReference type="SUPFAM" id="SSF52499">
    <property type="entry name" value="Isochorismatase-like hydrolases"/>
    <property type="match status" value="1"/>
</dbReference>